<evidence type="ECO:0000313" key="2">
    <source>
        <dbReference type="EMBL" id="MFI2478839.1"/>
    </source>
</evidence>
<comment type="caution">
    <text evidence="2">The sequence shown here is derived from an EMBL/GenBank/DDBJ whole genome shotgun (WGS) entry which is preliminary data.</text>
</comment>
<dbReference type="RefSeq" id="WP_357409732.1">
    <property type="nucleotide sequence ID" value="NZ_JBEYCD010000017.1"/>
</dbReference>
<dbReference type="Pfam" id="PF09250">
    <property type="entry name" value="Prim-Pol"/>
    <property type="match status" value="1"/>
</dbReference>
<protein>
    <submittedName>
        <fullName evidence="2">Bifunctional DNA primase/polymerase</fullName>
    </submittedName>
</protein>
<dbReference type="Proteomes" id="UP001611415">
    <property type="component" value="Unassembled WGS sequence"/>
</dbReference>
<accession>A0ABW7XCU5</accession>
<dbReference type="EMBL" id="JBIRYO010000070">
    <property type="protein sequence ID" value="MFI2478839.1"/>
    <property type="molecule type" value="Genomic_DNA"/>
</dbReference>
<dbReference type="Gene3D" id="3.30.720.160">
    <property type="entry name" value="Bifunctional DNA primase/polymerase, N-terminal"/>
    <property type="match status" value="1"/>
</dbReference>
<dbReference type="SUPFAM" id="SSF56747">
    <property type="entry name" value="Prim-pol domain"/>
    <property type="match status" value="1"/>
</dbReference>
<gene>
    <name evidence="2" type="ORF">ACH49W_36425</name>
</gene>
<name>A0ABW7XCU5_9NOCA</name>
<feature type="domain" description="DNA primase/polymerase bifunctional N-terminal" evidence="1">
    <location>
        <begin position="11"/>
        <end position="46"/>
    </location>
</feature>
<keyword evidence="3" id="KW-1185">Reference proteome</keyword>
<dbReference type="InterPro" id="IPR015330">
    <property type="entry name" value="DNA_primase/pol_bifunc_N"/>
</dbReference>
<evidence type="ECO:0000313" key="3">
    <source>
        <dbReference type="Proteomes" id="UP001611415"/>
    </source>
</evidence>
<proteinExistence type="predicted"/>
<reference evidence="2 3" key="1">
    <citation type="submission" date="2024-10" db="EMBL/GenBank/DDBJ databases">
        <title>The Natural Products Discovery Center: Release of the First 8490 Sequenced Strains for Exploring Actinobacteria Biosynthetic Diversity.</title>
        <authorList>
            <person name="Kalkreuter E."/>
            <person name="Kautsar S.A."/>
            <person name="Yang D."/>
            <person name="Bader C.D."/>
            <person name="Teijaro C.N."/>
            <person name="Fluegel L."/>
            <person name="Davis C.M."/>
            <person name="Simpson J.R."/>
            <person name="Lauterbach L."/>
            <person name="Steele A.D."/>
            <person name="Gui C."/>
            <person name="Meng S."/>
            <person name="Li G."/>
            <person name="Viehrig K."/>
            <person name="Ye F."/>
            <person name="Su P."/>
            <person name="Kiefer A.F."/>
            <person name="Nichols A."/>
            <person name="Cepeda A.J."/>
            <person name="Yan W."/>
            <person name="Fan B."/>
            <person name="Jiang Y."/>
            <person name="Adhikari A."/>
            <person name="Zheng C.-J."/>
            <person name="Schuster L."/>
            <person name="Cowan T.M."/>
            <person name="Smanski M.J."/>
            <person name="Chevrette M.G."/>
            <person name="De Carvalho L.P.S."/>
            <person name="Shen B."/>
        </authorList>
    </citation>
    <scope>NUCLEOTIDE SEQUENCE [LARGE SCALE GENOMIC DNA]</scope>
    <source>
        <strain evidence="2 3">NPDC019275</strain>
    </source>
</reference>
<sequence>MTAVLDLWAVALAAAARGWPVFPLRPGGKTPAIKHWPQLASTPAQRSFVARCHFAGAIGKRRAGRNGGYAGAVGLDRRVPRHLHLQVFSAFHGLHRDFGGSALSSPAPHETDL</sequence>
<organism evidence="2 3">
    <name type="scientific">Nocardia xishanensis</name>
    <dbReference type="NCBI Taxonomy" id="238964"/>
    <lineage>
        <taxon>Bacteria</taxon>
        <taxon>Bacillati</taxon>
        <taxon>Actinomycetota</taxon>
        <taxon>Actinomycetes</taxon>
        <taxon>Mycobacteriales</taxon>
        <taxon>Nocardiaceae</taxon>
        <taxon>Nocardia</taxon>
    </lineage>
</organism>
<evidence type="ECO:0000259" key="1">
    <source>
        <dbReference type="Pfam" id="PF09250"/>
    </source>
</evidence>